<name>A0ABC9WXS9_GRUJA</name>
<reference evidence="2 3" key="1">
    <citation type="submission" date="2024-06" db="EMBL/GenBank/DDBJ databases">
        <title>The draft genome of Grus japonensis, version 3.</title>
        <authorList>
            <person name="Nabeshima K."/>
            <person name="Suzuki S."/>
            <person name="Onuma M."/>
        </authorList>
    </citation>
    <scope>NUCLEOTIDE SEQUENCE [LARGE SCALE GENOMIC DNA]</scope>
    <source>
        <strain evidence="2 3">451A</strain>
    </source>
</reference>
<organism evidence="2 3">
    <name type="scientific">Grus japonensis</name>
    <name type="common">Japanese crane</name>
    <name type="synonym">Red-crowned crane</name>
    <dbReference type="NCBI Taxonomy" id="30415"/>
    <lineage>
        <taxon>Eukaryota</taxon>
        <taxon>Metazoa</taxon>
        <taxon>Chordata</taxon>
        <taxon>Craniata</taxon>
        <taxon>Vertebrata</taxon>
        <taxon>Euteleostomi</taxon>
        <taxon>Archelosauria</taxon>
        <taxon>Archosauria</taxon>
        <taxon>Dinosauria</taxon>
        <taxon>Saurischia</taxon>
        <taxon>Theropoda</taxon>
        <taxon>Coelurosauria</taxon>
        <taxon>Aves</taxon>
        <taxon>Neognathae</taxon>
        <taxon>Neoaves</taxon>
        <taxon>Gruiformes</taxon>
        <taxon>Gruidae</taxon>
        <taxon>Grus</taxon>
    </lineage>
</organism>
<accession>A0ABC9WXS9</accession>
<evidence type="ECO:0000259" key="1">
    <source>
        <dbReference type="Pfam" id="PF00078"/>
    </source>
</evidence>
<comment type="caution">
    <text evidence="2">The sequence shown here is derived from an EMBL/GenBank/DDBJ whole genome shotgun (WGS) entry which is preliminary data.</text>
</comment>
<dbReference type="PANTHER" id="PTHR33332">
    <property type="entry name" value="REVERSE TRANSCRIPTASE DOMAIN-CONTAINING PROTEIN"/>
    <property type="match status" value="1"/>
</dbReference>
<keyword evidence="3" id="KW-1185">Reference proteome</keyword>
<proteinExistence type="predicted"/>
<sequence>MSKELLEKLKGKKEVYRMWKKGLATWEEYRKFVRVCRNATTKAKMHLELNLARDVKDNKKGFFKYISSKRKTRENVGPLLNEVSALVMEDTEKVQLPNAFFPSVFTAKAGPQESQTLEVREKVWRKEDLPLLEEDQAREHLGKTDIHKSMGPDGMHSRVLRELADVIAKPLSIIFERSWRTGEVSEDWRKATLIFKRARRRTWETTGQSALPPSLERRWNSSFWMSSLSMWRKRRLSGVVNMDSSQGGSVLGPILFNIFINDLDEGTEHTLSKFADDTKLGGVADTPEGCAAIQQDLDRLGSWVERNLMKFKKGKCRVLHLGRNKPMHQYRLGLDLLGSSSAEKDLGVLVDNKLSMSQQCALVAKKANGILGRIKKSVASRLREVILPLYSALVRPHLEFCDHSGLPSSRQTRNYWRESSRGLQG</sequence>
<dbReference type="Proteomes" id="UP001623348">
    <property type="component" value="Unassembled WGS sequence"/>
</dbReference>
<gene>
    <name evidence="2" type="ORF">GRJ2_001489700</name>
</gene>
<evidence type="ECO:0000313" key="3">
    <source>
        <dbReference type="Proteomes" id="UP001623348"/>
    </source>
</evidence>
<dbReference type="AlphaFoldDB" id="A0ABC9WXS9"/>
<dbReference type="EMBL" id="BAAFJT010000005">
    <property type="protein sequence ID" value="GAB0190244.1"/>
    <property type="molecule type" value="Genomic_DNA"/>
</dbReference>
<protein>
    <submittedName>
        <fullName evidence="2">Mitochondrial enolase superfamily member 1</fullName>
    </submittedName>
</protein>
<feature type="domain" description="Reverse transcriptase" evidence="1">
    <location>
        <begin position="246"/>
        <end position="326"/>
    </location>
</feature>
<evidence type="ECO:0000313" key="2">
    <source>
        <dbReference type="EMBL" id="GAB0190244.1"/>
    </source>
</evidence>
<dbReference type="InterPro" id="IPR000477">
    <property type="entry name" value="RT_dom"/>
</dbReference>
<dbReference type="Pfam" id="PF00078">
    <property type="entry name" value="RVT_1"/>
    <property type="match status" value="1"/>
</dbReference>